<evidence type="ECO:0000256" key="2">
    <source>
        <dbReference type="ARBA" id="ARBA00022833"/>
    </source>
</evidence>
<dbReference type="AlphaFoldDB" id="A0A179FG45"/>
<accession>A0A179FG45</accession>
<sequence length="676" mass="75768">MSSSPEVQPNSSKSPSNQSSSSSVGPGGSESKDAVQVGPDGQPVKRGRRSNPKVKTGCSNCKQRRIKCDELRPACTQCVRSNKECTGYPPPPRSARPLVDVRIAPKPVLAIRPQAASVTTHSKIFKETTVLPPRRANRRKRQQAAVMQHALIAAAIVPPLYQPSSNLGFQQGEGLYFELFRVQTASELSGYFNSNFWAQRVLQECHAESAIRHSVIALGALYKTLEQSFYMTTLCSEKRELYMGSLVSHWQVAIKQYSDAMNAMMLLNGQSLRSFRTRLMASILLACFDSFIGDHKQAIRQIQTGLGLLEKLQTLYPNHRRPGPEGYIEDDLLIIFTRLAIQAKSYDMAFHFPQPYVIRLTPQQPQSGGSSPISSDIGSPGSPPSIPVPARFESLLDARLASDRLCEKLLRFIERLQIAKNNKSNVLPASWRQYGVDLKSELDAWAVAFEHIFHSRLDPRVGPVEKSGISALKMFQINTNVLFLMMFCDTEVQFDGFFPHFKAIVDLGWEVVSAEESRAAAEREMNSENGQHQHTNTKGAFRAGKFNTPHIKPSFSADLGIVPPLFVVATKCREPRLRRQAIQLLRSSARREGMWDSELAAKIGHWVMQIEESDTALSPTWDETVLPMKPIPEEKRVMVKSVDFDLRDRFADLRVGTRAVHEGSHDDRVRTTRLVW</sequence>
<keyword evidence="5" id="KW-0804">Transcription</keyword>
<evidence type="ECO:0000313" key="10">
    <source>
        <dbReference type="Proteomes" id="UP000078397"/>
    </source>
</evidence>
<dbReference type="CDD" id="cd00067">
    <property type="entry name" value="GAL4"/>
    <property type="match status" value="1"/>
</dbReference>
<dbReference type="GeneID" id="28848808"/>
<dbReference type="SUPFAM" id="SSF57701">
    <property type="entry name" value="Zn2/Cys6 DNA-binding domain"/>
    <property type="match status" value="1"/>
</dbReference>
<evidence type="ECO:0000256" key="7">
    <source>
        <dbReference type="SAM" id="MobiDB-lite"/>
    </source>
</evidence>
<dbReference type="InterPro" id="IPR036864">
    <property type="entry name" value="Zn2-C6_fun-type_DNA-bd_sf"/>
</dbReference>
<dbReference type="KEGG" id="pchm:VFPPC_05656"/>
<dbReference type="Proteomes" id="UP000078397">
    <property type="component" value="Unassembled WGS sequence"/>
</dbReference>
<feature type="region of interest" description="Disordered" evidence="7">
    <location>
        <begin position="1"/>
        <end position="59"/>
    </location>
</feature>
<comment type="caution">
    <text evidence="9">The sequence shown here is derived from an EMBL/GenBank/DDBJ whole genome shotgun (WGS) entry which is preliminary data.</text>
</comment>
<dbReference type="PROSITE" id="PS00463">
    <property type="entry name" value="ZN2_CY6_FUNGAL_1"/>
    <property type="match status" value="1"/>
</dbReference>
<dbReference type="GO" id="GO:0003677">
    <property type="term" value="F:DNA binding"/>
    <property type="evidence" value="ECO:0007669"/>
    <property type="project" value="UniProtKB-KW"/>
</dbReference>
<evidence type="ECO:0000256" key="6">
    <source>
        <dbReference type="ARBA" id="ARBA00023242"/>
    </source>
</evidence>
<keyword evidence="10" id="KW-1185">Reference proteome</keyword>
<reference evidence="9 10" key="1">
    <citation type="journal article" date="2016" name="PLoS Pathog.">
        <title>Biosynthesis of antibiotic leucinostatins in bio-control fungus Purpureocillium lilacinum and their inhibition on phytophthora revealed by genome mining.</title>
        <authorList>
            <person name="Wang G."/>
            <person name="Liu Z."/>
            <person name="Lin R."/>
            <person name="Li E."/>
            <person name="Mao Z."/>
            <person name="Ling J."/>
            <person name="Yang Y."/>
            <person name="Yin W.B."/>
            <person name="Xie B."/>
        </authorList>
    </citation>
    <scope>NUCLEOTIDE SEQUENCE [LARGE SCALE GENOMIC DNA]</scope>
    <source>
        <strain evidence="9">170</strain>
    </source>
</reference>
<protein>
    <submittedName>
        <fullName evidence="9">Mercuric reductase</fullName>
    </submittedName>
</protein>
<name>A0A179FG45_METCM</name>
<dbReference type="GO" id="GO:0000981">
    <property type="term" value="F:DNA-binding transcription factor activity, RNA polymerase II-specific"/>
    <property type="evidence" value="ECO:0007669"/>
    <property type="project" value="InterPro"/>
</dbReference>
<keyword evidence="4" id="KW-0238">DNA-binding</keyword>
<feature type="compositionally biased region" description="Low complexity" evidence="7">
    <location>
        <begin position="7"/>
        <end position="24"/>
    </location>
</feature>
<evidence type="ECO:0000313" key="9">
    <source>
        <dbReference type="EMBL" id="OAQ64377.1"/>
    </source>
</evidence>
<dbReference type="GO" id="GO:0008270">
    <property type="term" value="F:zinc ion binding"/>
    <property type="evidence" value="ECO:0007669"/>
    <property type="project" value="InterPro"/>
</dbReference>
<evidence type="ECO:0000256" key="5">
    <source>
        <dbReference type="ARBA" id="ARBA00023163"/>
    </source>
</evidence>
<feature type="region of interest" description="Disordered" evidence="7">
    <location>
        <begin position="361"/>
        <end position="384"/>
    </location>
</feature>
<organism evidence="9 10">
    <name type="scientific">Pochonia chlamydosporia 170</name>
    <dbReference type="NCBI Taxonomy" id="1380566"/>
    <lineage>
        <taxon>Eukaryota</taxon>
        <taxon>Fungi</taxon>
        <taxon>Dikarya</taxon>
        <taxon>Ascomycota</taxon>
        <taxon>Pezizomycotina</taxon>
        <taxon>Sordariomycetes</taxon>
        <taxon>Hypocreomycetidae</taxon>
        <taxon>Hypocreales</taxon>
        <taxon>Clavicipitaceae</taxon>
        <taxon>Pochonia</taxon>
    </lineage>
</organism>
<dbReference type="RefSeq" id="XP_018141691.1">
    <property type="nucleotide sequence ID" value="XM_018284814.1"/>
</dbReference>
<evidence type="ECO:0000256" key="4">
    <source>
        <dbReference type="ARBA" id="ARBA00023125"/>
    </source>
</evidence>
<dbReference type="PANTHER" id="PTHR36206:SF4">
    <property type="entry name" value="HYPOTHETICAL CONSERVED PROTEIN (EUROFUNG)-RELATED"/>
    <property type="match status" value="1"/>
</dbReference>
<dbReference type="Gene3D" id="4.10.240.10">
    <property type="entry name" value="Zn(2)-C6 fungal-type DNA-binding domain"/>
    <property type="match status" value="1"/>
</dbReference>
<dbReference type="PROSITE" id="PS50048">
    <property type="entry name" value="ZN2_CY6_FUNGAL_2"/>
    <property type="match status" value="1"/>
</dbReference>
<dbReference type="Pfam" id="PF00172">
    <property type="entry name" value="Zn_clus"/>
    <property type="match status" value="1"/>
</dbReference>
<feature type="compositionally biased region" description="Low complexity" evidence="7">
    <location>
        <begin position="362"/>
        <end position="380"/>
    </location>
</feature>
<dbReference type="InterPro" id="IPR052360">
    <property type="entry name" value="Transcr_Regulatory_Proteins"/>
</dbReference>
<gene>
    <name evidence="9" type="ORF">VFPPC_05656</name>
</gene>
<keyword evidence="6" id="KW-0539">Nucleus</keyword>
<dbReference type="OrthoDB" id="39175at2759"/>
<keyword evidence="3" id="KW-0805">Transcription regulation</keyword>
<keyword evidence="1" id="KW-0479">Metal-binding</keyword>
<evidence type="ECO:0000259" key="8">
    <source>
        <dbReference type="PROSITE" id="PS50048"/>
    </source>
</evidence>
<dbReference type="EMBL" id="LSBJ02000005">
    <property type="protein sequence ID" value="OAQ64377.1"/>
    <property type="molecule type" value="Genomic_DNA"/>
</dbReference>
<dbReference type="STRING" id="1380566.A0A179FG45"/>
<dbReference type="InterPro" id="IPR001138">
    <property type="entry name" value="Zn2Cys6_DnaBD"/>
</dbReference>
<dbReference type="SMART" id="SM00066">
    <property type="entry name" value="GAL4"/>
    <property type="match status" value="1"/>
</dbReference>
<dbReference type="PANTHER" id="PTHR36206">
    <property type="entry name" value="ASPERCRYPTIN BIOSYNTHESIS CLUSTER-SPECIFIC TRANSCRIPTION REGULATOR ATNN-RELATED"/>
    <property type="match status" value="1"/>
</dbReference>
<keyword evidence="2" id="KW-0862">Zinc</keyword>
<evidence type="ECO:0000256" key="1">
    <source>
        <dbReference type="ARBA" id="ARBA00022723"/>
    </source>
</evidence>
<proteinExistence type="predicted"/>
<feature type="domain" description="Zn(2)-C6 fungal-type" evidence="8">
    <location>
        <begin position="57"/>
        <end position="86"/>
    </location>
</feature>
<evidence type="ECO:0000256" key="3">
    <source>
        <dbReference type="ARBA" id="ARBA00023015"/>
    </source>
</evidence>